<dbReference type="Gramene" id="ONIVA09G09010.1">
    <property type="protein sequence ID" value="ONIVA09G09010.1"/>
    <property type="gene ID" value="ONIVA09G09010"/>
</dbReference>
<dbReference type="AlphaFoldDB" id="A0A0E0IJ84"/>
<evidence type="ECO:0000313" key="2">
    <source>
        <dbReference type="EnsemblPlants" id="ONIVA09G09010.1"/>
    </source>
</evidence>
<proteinExistence type="predicted"/>
<dbReference type="PANTHER" id="PTHR36037:SF1">
    <property type="entry name" value="RNA-DIRECTED DNA POLYMERASE (REVERSE TRANSCRIPTASE)-RELATED FAMILY PROTEIN"/>
    <property type="match status" value="1"/>
</dbReference>
<reference evidence="2" key="2">
    <citation type="submission" date="2018-04" db="EMBL/GenBank/DDBJ databases">
        <title>OnivRS2 (Oryza nivara Reference Sequence Version 2).</title>
        <authorList>
            <person name="Zhang J."/>
            <person name="Kudrna D."/>
            <person name="Lee S."/>
            <person name="Talag J."/>
            <person name="Rajasekar S."/>
            <person name="Welchert J."/>
            <person name="Hsing Y.-I."/>
            <person name="Wing R.A."/>
        </authorList>
    </citation>
    <scope>NUCLEOTIDE SEQUENCE [LARGE SCALE GENOMIC DNA]</scope>
    <source>
        <strain evidence="2">SL10</strain>
    </source>
</reference>
<name>A0A0E0IJ84_ORYNI</name>
<evidence type="ECO:0000313" key="3">
    <source>
        <dbReference type="Proteomes" id="UP000006591"/>
    </source>
</evidence>
<dbReference type="OMA" id="FPNDVFI"/>
<reference evidence="2" key="1">
    <citation type="submission" date="2015-04" db="UniProtKB">
        <authorList>
            <consortium name="EnsemblPlants"/>
        </authorList>
    </citation>
    <scope>IDENTIFICATION</scope>
    <source>
        <strain evidence="2">SL10</strain>
    </source>
</reference>
<organism evidence="2">
    <name type="scientific">Oryza nivara</name>
    <name type="common">Indian wild rice</name>
    <name type="synonym">Oryza sativa f. spontanea</name>
    <dbReference type="NCBI Taxonomy" id="4536"/>
    <lineage>
        <taxon>Eukaryota</taxon>
        <taxon>Viridiplantae</taxon>
        <taxon>Streptophyta</taxon>
        <taxon>Embryophyta</taxon>
        <taxon>Tracheophyta</taxon>
        <taxon>Spermatophyta</taxon>
        <taxon>Magnoliopsida</taxon>
        <taxon>Liliopsida</taxon>
        <taxon>Poales</taxon>
        <taxon>Poaceae</taxon>
        <taxon>BOP clade</taxon>
        <taxon>Oryzoideae</taxon>
        <taxon>Oryzeae</taxon>
        <taxon>Oryzinae</taxon>
        <taxon>Oryza</taxon>
    </lineage>
</organism>
<sequence>MAETLAEDAADAPLDAAAIRSRLERLALSRRGEEEVASAAAAAADAVRRLPSVEDVEPLQGLEFEAWASSAAPMESDFDAFMEWLSKEISLAEEENRKLSVEISSVAETTLKDSIQLDADIAELESSLKKIDSEGLKHLEASHIAELSVSTDSCRDQIKFDKDYKYEVLELNQQLEKYENDLKLLENQKSAEAMWELESMLSEANVLDFKDNCLRVFLKEAVLTPECLMYGKESDCSVNSFVSDHELLIEVGENMEPKKVQIFPDDTCVDILLDKLKASREIISTTSLGWIIRQFQHHIIINTLRRSLVKDANNSRHSFEYIDKDGTILAHLAGGIDAFIKISADWPLSSCGLKLISIQSSRAQSADISLALLCKTKELANGLELQTRRHLVKFVDAIEDILFREMRS</sequence>
<dbReference type="eggNOG" id="ENOG502QQ0E">
    <property type="taxonomic scope" value="Eukaryota"/>
</dbReference>
<dbReference type="STRING" id="4536.A0A0E0IJ84"/>
<accession>A0A0E0IJ84</accession>
<feature type="coiled-coil region" evidence="1">
    <location>
        <begin position="161"/>
        <end position="188"/>
    </location>
</feature>
<keyword evidence="3" id="KW-1185">Reference proteome</keyword>
<evidence type="ECO:0000256" key="1">
    <source>
        <dbReference type="SAM" id="Coils"/>
    </source>
</evidence>
<dbReference type="PANTHER" id="PTHR36037">
    <property type="entry name" value="RNA-DIRECTED DNA POLYMERASE (REVERSE TRANSCRIPTASE)-RELATED FAMILY PROTEIN"/>
    <property type="match status" value="1"/>
</dbReference>
<dbReference type="EnsemblPlants" id="ONIVA09G09010.1">
    <property type="protein sequence ID" value="ONIVA09G09010.1"/>
    <property type="gene ID" value="ONIVA09G09010"/>
</dbReference>
<keyword evidence="1" id="KW-0175">Coiled coil</keyword>
<dbReference type="Proteomes" id="UP000006591">
    <property type="component" value="Chromosome 9"/>
</dbReference>
<dbReference type="HOGENOM" id="CLU_052108_1_0_1"/>
<protein>
    <submittedName>
        <fullName evidence="2">Uncharacterized protein</fullName>
    </submittedName>
</protein>